<dbReference type="InterPro" id="IPR057309">
    <property type="entry name" value="PcsB_CC"/>
</dbReference>
<feature type="coiled-coil region" evidence="2">
    <location>
        <begin position="149"/>
        <end position="208"/>
    </location>
</feature>
<keyword evidence="2" id="KW-0175">Coiled coil</keyword>
<dbReference type="STRING" id="762845.BCR26_03925"/>
<accession>A0A1E5KVR3</accession>
<dbReference type="Gene3D" id="6.10.250.3150">
    <property type="match status" value="1"/>
</dbReference>
<evidence type="ECO:0000313" key="7">
    <source>
        <dbReference type="EMBL" id="OEH81910.1"/>
    </source>
</evidence>
<keyword evidence="8" id="KW-1185">Reference proteome</keyword>
<feature type="domain" description="Peptidoglycan hydrolase PcsB coiled-coil" evidence="6">
    <location>
        <begin position="85"/>
        <end position="158"/>
    </location>
</feature>
<keyword evidence="1 4" id="KW-0732">Signal</keyword>
<dbReference type="AlphaFoldDB" id="A0A1E5KVR3"/>
<dbReference type="PANTHER" id="PTHR39160">
    <property type="entry name" value="CELL WALL-BINDING PROTEIN YOCH"/>
    <property type="match status" value="1"/>
</dbReference>
<organism evidence="7 8">
    <name type="scientific">Enterococcus rivorum</name>
    <dbReference type="NCBI Taxonomy" id="762845"/>
    <lineage>
        <taxon>Bacteria</taxon>
        <taxon>Bacillati</taxon>
        <taxon>Bacillota</taxon>
        <taxon>Bacilli</taxon>
        <taxon>Lactobacillales</taxon>
        <taxon>Enterococcaceae</taxon>
        <taxon>Enterococcus</taxon>
    </lineage>
</organism>
<dbReference type="EMBL" id="MIEK01000034">
    <property type="protein sequence ID" value="OEH81910.1"/>
    <property type="molecule type" value="Genomic_DNA"/>
</dbReference>
<dbReference type="PANTHER" id="PTHR39160:SF4">
    <property type="entry name" value="RESUSCITATION-PROMOTING FACTOR RPFB"/>
    <property type="match status" value="1"/>
</dbReference>
<reference evidence="7 8" key="1">
    <citation type="submission" date="2016-09" db="EMBL/GenBank/DDBJ databases">
        <authorList>
            <person name="Capua I."/>
            <person name="De Benedictis P."/>
            <person name="Joannis T."/>
            <person name="Lombin L.H."/>
            <person name="Cattoli G."/>
        </authorList>
    </citation>
    <scope>NUCLEOTIDE SEQUENCE [LARGE SCALE GENOMIC DNA]</scope>
    <source>
        <strain evidence="7 8">LMG 25899</strain>
    </source>
</reference>
<proteinExistence type="predicted"/>
<dbReference type="GO" id="GO:0009254">
    <property type="term" value="P:peptidoglycan turnover"/>
    <property type="evidence" value="ECO:0007669"/>
    <property type="project" value="InterPro"/>
</dbReference>
<evidence type="ECO:0000259" key="6">
    <source>
        <dbReference type="Pfam" id="PF24568"/>
    </source>
</evidence>
<dbReference type="InterPro" id="IPR036908">
    <property type="entry name" value="RlpA-like_sf"/>
</dbReference>
<dbReference type="Pfam" id="PF24568">
    <property type="entry name" value="CC_PcsB"/>
    <property type="match status" value="1"/>
</dbReference>
<gene>
    <name evidence="7" type="ORF">BCR26_03925</name>
</gene>
<feature type="domain" description="3D" evidence="5">
    <location>
        <begin position="317"/>
        <end position="369"/>
    </location>
</feature>
<dbReference type="Pfam" id="PF06725">
    <property type="entry name" value="3D"/>
    <property type="match status" value="1"/>
</dbReference>
<dbReference type="GO" id="GO:0019867">
    <property type="term" value="C:outer membrane"/>
    <property type="evidence" value="ECO:0007669"/>
    <property type="project" value="InterPro"/>
</dbReference>
<evidence type="ECO:0000256" key="1">
    <source>
        <dbReference type="ARBA" id="ARBA00022729"/>
    </source>
</evidence>
<evidence type="ECO:0000256" key="4">
    <source>
        <dbReference type="SAM" id="SignalP"/>
    </source>
</evidence>
<sequence>MKVKKLIPFIAVIMMTNLVLPLVAGAESLDALNEKEAKAEETGKTVSQDINEALNDVNEKYAEIEKLKVDISKTEETIKESENQIAATETSIAKRKEAVGNRMKDVQLNGGGERTWQVLLDAESITDFFHKAYAMNVLQNAEREKIDGLSKDKERLAELQETVKSKQTELETNEAKLQSEASVMDEQIAALKEQLANNEQVLSQITSEKQVEKNRIADVAAKAKAEEEAKQRAIESSQESASSSSSSSQNSSNSTEQTVPSQPEAPNTGNTGENSGGGETPSTGGNVLYVQSTAYSWREGNGFITATGIDLRNQSNVIAVDPSVIPLGSIVEIEGYGVAIAGDTGGAIKGNIVDVHFDTVQQCINWGRKYNLKAVIR</sequence>
<dbReference type="InterPro" id="IPR051933">
    <property type="entry name" value="Resuscitation_pf_RpfB"/>
</dbReference>
<dbReference type="SUPFAM" id="SSF50685">
    <property type="entry name" value="Barwin-like endoglucanases"/>
    <property type="match status" value="1"/>
</dbReference>
<evidence type="ECO:0000256" key="2">
    <source>
        <dbReference type="SAM" id="Coils"/>
    </source>
</evidence>
<protein>
    <submittedName>
        <fullName evidence="7">Peptidase M23</fullName>
    </submittedName>
</protein>
<feature type="chain" id="PRO_5009180496" evidence="4">
    <location>
        <begin position="27"/>
        <end position="377"/>
    </location>
</feature>
<name>A0A1E5KVR3_9ENTE</name>
<dbReference type="InterPro" id="IPR010611">
    <property type="entry name" value="3D_dom"/>
</dbReference>
<dbReference type="Gene3D" id="2.40.40.10">
    <property type="entry name" value="RlpA-like domain"/>
    <property type="match status" value="1"/>
</dbReference>
<feature type="compositionally biased region" description="Low complexity" evidence="3">
    <location>
        <begin position="235"/>
        <end position="254"/>
    </location>
</feature>
<dbReference type="Proteomes" id="UP000095256">
    <property type="component" value="Unassembled WGS sequence"/>
</dbReference>
<evidence type="ECO:0000259" key="5">
    <source>
        <dbReference type="Pfam" id="PF06725"/>
    </source>
</evidence>
<dbReference type="CDD" id="cd22786">
    <property type="entry name" value="DPBB_YuiC-like"/>
    <property type="match status" value="1"/>
</dbReference>
<feature type="compositionally biased region" description="Polar residues" evidence="3">
    <location>
        <begin position="255"/>
        <end position="265"/>
    </location>
</feature>
<evidence type="ECO:0000313" key="8">
    <source>
        <dbReference type="Proteomes" id="UP000095256"/>
    </source>
</evidence>
<comment type="caution">
    <text evidence="7">The sequence shown here is derived from an EMBL/GenBank/DDBJ whole genome shotgun (WGS) entry which is preliminary data.</text>
</comment>
<feature type="region of interest" description="Disordered" evidence="3">
    <location>
        <begin position="227"/>
        <end position="285"/>
    </location>
</feature>
<dbReference type="GO" id="GO:0004553">
    <property type="term" value="F:hydrolase activity, hydrolyzing O-glycosyl compounds"/>
    <property type="evidence" value="ECO:0007669"/>
    <property type="project" value="InterPro"/>
</dbReference>
<feature type="coiled-coil region" evidence="2">
    <location>
        <begin position="47"/>
        <end position="98"/>
    </location>
</feature>
<evidence type="ECO:0000256" key="3">
    <source>
        <dbReference type="SAM" id="MobiDB-lite"/>
    </source>
</evidence>
<feature type="signal peptide" evidence="4">
    <location>
        <begin position="1"/>
        <end position="26"/>
    </location>
</feature>